<dbReference type="EMBL" id="CM046400">
    <property type="protein sequence ID" value="KAI8526089.1"/>
    <property type="molecule type" value="Genomic_DNA"/>
</dbReference>
<sequence>MSYVDGEEEAENQFERLPDDVVVNIFDKLSDIKCLCRCFMVSKRFASLVPLVQLVSIKTNIFHCLSIYPSESENPQNFTLSPSSRFNLSGLLFFAKLTQIRSLNIEIPSDFMDENDSFFKWGTNFPKLDSITVLYASSISKMMESEQEDETDNGITQEEIIRRVLFAVDRLKDALLWVGILSYVVQFNPMLESVTICDSMNKGVKLCLGGEKLVECWNGFSVIKYVSLLERGRSWTQENMKVGYVPVLELPLSGCVMKGLTIMNFRMCADDGYQAGKAMVDAFAEEQSVFSEALVHILENGKDGIKAMFLFSLLNQN</sequence>
<dbReference type="Proteomes" id="UP001062846">
    <property type="component" value="Chromosome 13"/>
</dbReference>
<reference evidence="1" key="1">
    <citation type="submission" date="2022-02" db="EMBL/GenBank/DDBJ databases">
        <title>Plant Genome Project.</title>
        <authorList>
            <person name="Zhang R.-G."/>
        </authorList>
    </citation>
    <scope>NUCLEOTIDE SEQUENCE</scope>
    <source>
        <strain evidence="1">AT1</strain>
    </source>
</reference>
<gene>
    <name evidence="1" type="ORF">RHMOL_Rhmol13G0282000</name>
</gene>
<evidence type="ECO:0000313" key="1">
    <source>
        <dbReference type="EMBL" id="KAI8526089.1"/>
    </source>
</evidence>
<protein>
    <submittedName>
        <fullName evidence="1">Uncharacterized protein</fullName>
    </submittedName>
</protein>
<evidence type="ECO:0000313" key="2">
    <source>
        <dbReference type="Proteomes" id="UP001062846"/>
    </source>
</evidence>
<organism evidence="1 2">
    <name type="scientific">Rhododendron molle</name>
    <name type="common">Chinese azalea</name>
    <name type="synonym">Azalea mollis</name>
    <dbReference type="NCBI Taxonomy" id="49168"/>
    <lineage>
        <taxon>Eukaryota</taxon>
        <taxon>Viridiplantae</taxon>
        <taxon>Streptophyta</taxon>
        <taxon>Embryophyta</taxon>
        <taxon>Tracheophyta</taxon>
        <taxon>Spermatophyta</taxon>
        <taxon>Magnoliopsida</taxon>
        <taxon>eudicotyledons</taxon>
        <taxon>Gunneridae</taxon>
        <taxon>Pentapetalae</taxon>
        <taxon>asterids</taxon>
        <taxon>Ericales</taxon>
        <taxon>Ericaceae</taxon>
        <taxon>Ericoideae</taxon>
        <taxon>Rhodoreae</taxon>
        <taxon>Rhododendron</taxon>
    </lineage>
</organism>
<comment type="caution">
    <text evidence="1">The sequence shown here is derived from an EMBL/GenBank/DDBJ whole genome shotgun (WGS) entry which is preliminary data.</text>
</comment>
<accession>A0ACC0LCN7</accession>
<keyword evidence="2" id="KW-1185">Reference proteome</keyword>
<name>A0ACC0LCN7_RHOML</name>
<proteinExistence type="predicted"/>